<accession>A0A9Q3CET1</accession>
<comment type="caution">
    <text evidence="1">The sequence shown here is derived from an EMBL/GenBank/DDBJ whole genome shotgun (WGS) entry which is preliminary data.</text>
</comment>
<evidence type="ECO:0000313" key="2">
    <source>
        <dbReference type="Proteomes" id="UP000765509"/>
    </source>
</evidence>
<protein>
    <submittedName>
        <fullName evidence="1">Uncharacterized protein</fullName>
    </submittedName>
</protein>
<keyword evidence="2" id="KW-1185">Reference proteome</keyword>
<name>A0A9Q3CET1_9BASI</name>
<reference evidence="1" key="1">
    <citation type="submission" date="2021-03" db="EMBL/GenBank/DDBJ databases">
        <title>Draft genome sequence of rust myrtle Austropuccinia psidii MF-1, a brazilian biotype.</title>
        <authorList>
            <person name="Quecine M.C."/>
            <person name="Pachon D.M.R."/>
            <person name="Bonatelli M.L."/>
            <person name="Correr F.H."/>
            <person name="Franceschini L.M."/>
            <person name="Leite T.F."/>
            <person name="Margarido G.R.A."/>
            <person name="Almeida C.A."/>
            <person name="Ferrarezi J.A."/>
            <person name="Labate C.A."/>
        </authorList>
    </citation>
    <scope>NUCLEOTIDE SEQUENCE</scope>
    <source>
        <strain evidence="1">MF-1</strain>
    </source>
</reference>
<sequence>MCIATDNASANNWIVKQIEIISPKFKAEAHAIGCMAHIILLAAHDGLSTLDHGVSADIEVSQQCDEFISLMEIANLIDPPDSQHMRYDSIIS</sequence>
<evidence type="ECO:0000313" key="1">
    <source>
        <dbReference type="EMBL" id="MBW0482362.1"/>
    </source>
</evidence>
<organism evidence="1 2">
    <name type="scientific">Austropuccinia psidii MF-1</name>
    <dbReference type="NCBI Taxonomy" id="1389203"/>
    <lineage>
        <taxon>Eukaryota</taxon>
        <taxon>Fungi</taxon>
        <taxon>Dikarya</taxon>
        <taxon>Basidiomycota</taxon>
        <taxon>Pucciniomycotina</taxon>
        <taxon>Pucciniomycetes</taxon>
        <taxon>Pucciniales</taxon>
        <taxon>Sphaerophragmiaceae</taxon>
        <taxon>Austropuccinia</taxon>
    </lineage>
</organism>
<dbReference type="OrthoDB" id="2745866at2759"/>
<dbReference type="AlphaFoldDB" id="A0A9Q3CET1"/>
<proteinExistence type="predicted"/>
<dbReference type="Proteomes" id="UP000765509">
    <property type="component" value="Unassembled WGS sequence"/>
</dbReference>
<dbReference type="EMBL" id="AVOT02006749">
    <property type="protein sequence ID" value="MBW0482362.1"/>
    <property type="molecule type" value="Genomic_DNA"/>
</dbReference>
<gene>
    <name evidence="1" type="ORF">O181_022077</name>
</gene>